<sequence length="92" mass="10484">MSKHPSKLERMTTDDKLVHSKQFWDAPNNAFFPPETIAIVFNVSMSWLQLKRCTGGGIPFTKGARKVSYQKSDAIEYFNRQKLKSTSMQAAN</sequence>
<name>A0A3A8EYB7_9GAMM</name>
<dbReference type="GO" id="GO:0003677">
    <property type="term" value="F:DNA binding"/>
    <property type="evidence" value="ECO:0007669"/>
    <property type="project" value="UniProtKB-KW"/>
</dbReference>
<evidence type="ECO:0000313" key="2">
    <source>
        <dbReference type="Proteomes" id="UP000269001"/>
    </source>
</evidence>
<accession>A0A3A8EYB7</accession>
<dbReference type="AlphaFoldDB" id="A0A3A8EYB7"/>
<evidence type="ECO:0000313" key="1">
    <source>
        <dbReference type="EMBL" id="RKG33443.1"/>
    </source>
</evidence>
<gene>
    <name evidence="1" type="ORF">D7V21_09650</name>
</gene>
<dbReference type="Proteomes" id="UP000269001">
    <property type="component" value="Unassembled WGS sequence"/>
</dbReference>
<dbReference type="EMBL" id="RAXU01000010">
    <property type="protein sequence ID" value="RKG33443.1"/>
    <property type="molecule type" value="Genomic_DNA"/>
</dbReference>
<organism evidence="1 2">
    <name type="scientific">Acinetobacter guerrae</name>
    <dbReference type="NCBI Taxonomy" id="1843371"/>
    <lineage>
        <taxon>Bacteria</taxon>
        <taxon>Pseudomonadati</taxon>
        <taxon>Pseudomonadota</taxon>
        <taxon>Gammaproteobacteria</taxon>
        <taxon>Moraxellales</taxon>
        <taxon>Moraxellaceae</taxon>
        <taxon>Acinetobacter</taxon>
    </lineage>
</organism>
<proteinExistence type="predicted"/>
<keyword evidence="1" id="KW-0238">DNA-binding</keyword>
<keyword evidence="2" id="KW-1185">Reference proteome</keyword>
<reference evidence="1 2" key="1">
    <citation type="submission" date="2018-09" db="EMBL/GenBank/DDBJ databases">
        <title>The draft genome of Acinetobacter spp. strains.</title>
        <authorList>
            <person name="Qin J."/>
            <person name="Feng Y."/>
            <person name="Zong Z."/>
        </authorList>
    </citation>
    <scope>NUCLEOTIDE SEQUENCE [LARGE SCALE GENOMIC DNA]</scope>
    <source>
        <strain evidence="1 2">WCHAc060096</strain>
    </source>
</reference>
<protein>
    <submittedName>
        <fullName evidence="1">DNA-binding protein</fullName>
    </submittedName>
</protein>
<comment type="caution">
    <text evidence="1">The sequence shown here is derived from an EMBL/GenBank/DDBJ whole genome shotgun (WGS) entry which is preliminary data.</text>
</comment>
<dbReference type="RefSeq" id="WP_120370308.1">
    <property type="nucleotide sequence ID" value="NZ_RAXU01000010.1"/>
</dbReference>